<keyword evidence="1" id="KW-0732">Signal</keyword>
<accession>A0A3D8VHK4</accession>
<name>A0A3D8VHK4_9GAMM</name>
<evidence type="ECO:0000313" key="2">
    <source>
        <dbReference type="EMBL" id="RDY68825.1"/>
    </source>
</evidence>
<gene>
    <name evidence="2" type="ORF">DX912_04850</name>
</gene>
<evidence type="ECO:0000256" key="1">
    <source>
        <dbReference type="SAM" id="SignalP"/>
    </source>
</evidence>
<dbReference type="PROSITE" id="PS51257">
    <property type="entry name" value="PROKAR_LIPOPROTEIN"/>
    <property type="match status" value="1"/>
</dbReference>
<sequence>MRSMYMKAAIASACALLLAACSEKSEQSTANVQGAQAPAPAAAPTPVAKPSTMRAIDYRLKVGVQQHGSCNIESLNGVLFWPTAPTAQRVSTIEFGGWVVDGEAKKVPADVKLRIQSANGVNAWEQDVVTRVDRPDVAKNLKHEDFLKAGFKVAVDLPELAPGEYVVYLAYPTQSGGDAICGIGRRFTLT</sequence>
<reference evidence="2 3" key="1">
    <citation type="submission" date="2018-08" db="EMBL/GenBank/DDBJ databases">
        <title>Lysobacter soli KCTC 22011, whole genome shotgun sequence.</title>
        <authorList>
            <person name="Zhang X."/>
            <person name="Feng G."/>
            <person name="Zhu H."/>
        </authorList>
    </citation>
    <scope>NUCLEOTIDE SEQUENCE [LARGE SCALE GENOMIC DNA]</scope>
    <source>
        <strain evidence="2 3">KCTC 22011</strain>
    </source>
</reference>
<protein>
    <submittedName>
        <fullName evidence="2">Uncharacterized protein</fullName>
    </submittedName>
</protein>
<feature type="chain" id="PRO_5017589680" evidence="1">
    <location>
        <begin position="20"/>
        <end position="190"/>
    </location>
</feature>
<keyword evidence="3" id="KW-1185">Reference proteome</keyword>
<feature type="signal peptide" evidence="1">
    <location>
        <begin position="1"/>
        <end position="19"/>
    </location>
</feature>
<evidence type="ECO:0000313" key="3">
    <source>
        <dbReference type="Proteomes" id="UP000256829"/>
    </source>
</evidence>
<dbReference type="AlphaFoldDB" id="A0A3D8VHK4"/>
<organism evidence="2 3">
    <name type="scientific">Lysobacter soli</name>
    <dbReference type="NCBI Taxonomy" id="453783"/>
    <lineage>
        <taxon>Bacteria</taxon>
        <taxon>Pseudomonadati</taxon>
        <taxon>Pseudomonadota</taxon>
        <taxon>Gammaproteobacteria</taxon>
        <taxon>Lysobacterales</taxon>
        <taxon>Lysobacteraceae</taxon>
        <taxon>Lysobacter</taxon>
    </lineage>
</organism>
<dbReference type="Proteomes" id="UP000256829">
    <property type="component" value="Unassembled WGS sequence"/>
</dbReference>
<proteinExistence type="predicted"/>
<comment type="caution">
    <text evidence="2">The sequence shown here is derived from an EMBL/GenBank/DDBJ whole genome shotgun (WGS) entry which is preliminary data.</text>
</comment>
<dbReference type="EMBL" id="QTJR01000002">
    <property type="protein sequence ID" value="RDY68825.1"/>
    <property type="molecule type" value="Genomic_DNA"/>
</dbReference>